<protein>
    <submittedName>
        <fullName evidence="2">Uncharacterized protein</fullName>
    </submittedName>
</protein>
<keyword evidence="3" id="KW-1185">Reference proteome</keyword>
<evidence type="ECO:0000313" key="3">
    <source>
        <dbReference type="Proteomes" id="UP000280834"/>
    </source>
</evidence>
<proteinExistence type="predicted"/>
<gene>
    <name evidence="2" type="ORF">BTMF_LOCUS13736</name>
</gene>
<keyword evidence="1" id="KW-0472">Membrane</keyword>
<dbReference type="AlphaFoldDB" id="A0A3P7VV88"/>
<feature type="transmembrane region" description="Helical" evidence="1">
    <location>
        <begin position="20"/>
        <end position="44"/>
    </location>
</feature>
<dbReference type="EMBL" id="UZAG01020416">
    <property type="protein sequence ID" value="VDO46689.1"/>
    <property type="molecule type" value="Genomic_DNA"/>
</dbReference>
<name>A0A3P7VV88_9BILA</name>
<evidence type="ECO:0000313" key="2">
    <source>
        <dbReference type="EMBL" id="VDO46689.1"/>
    </source>
</evidence>
<keyword evidence="1" id="KW-1133">Transmembrane helix</keyword>
<sequence>MIQRSPPCEPLKGLSSEDHYCITLALTTSVPIISILAILAAMSIV</sequence>
<keyword evidence="1" id="KW-0812">Transmembrane</keyword>
<dbReference type="Proteomes" id="UP000280834">
    <property type="component" value="Unassembled WGS sequence"/>
</dbReference>
<organism evidence="2 3">
    <name type="scientific">Brugia timori</name>
    <dbReference type="NCBI Taxonomy" id="42155"/>
    <lineage>
        <taxon>Eukaryota</taxon>
        <taxon>Metazoa</taxon>
        <taxon>Ecdysozoa</taxon>
        <taxon>Nematoda</taxon>
        <taxon>Chromadorea</taxon>
        <taxon>Rhabditida</taxon>
        <taxon>Spirurina</taxon>
        <taxon>Spiruromorpha</taxon>
        <taxon>Filarioidea</taxon>
        <taxon>Onchocercidae</taxon>
        <taxon>Brugia</taxon>
    </lineage>
</organism>
<accession>A0A3P7VV88</accession>
<evidence type="ECO:0000256" key="1">
    <source>
        <dbReference type="SAM" id="Phobius"/>
    </source>
</evidence>
<reference evidence="2 3" key="1">
    <citation type="submission" date="2018-11" db="EMBL/GenBank/DDBJ databases">
        <authorList>
            <consortium name="Pathogen Informatics"/>
        </authorList>
    </citation>
    <scope>NUCLEOTIDE SEQUENCE [LARGE SCALE GENOMIC DNA]</scope>
</reference>